<feature type="signal peptide" evidence="5">
    <location>
        <begin position="1"/>
        <end position="24"/>
    </location>
</feature>
<feature type="chain" id="PRO_5019148962" description="2-dehydropantoate 2-reductase" evidence="5">
    <location>
        <begin position="25"/>
        <end position="343"/>
    </location>
</feature>
<dbReference type="InterPro" id="IPR013332">
    <property type="entry name" value="KPR_N"/>
</dbReference>
<dbReference type="EMBL" id="RSCE01000001">
    <property type="protein sequence ID" value="RSH87659.1"/>
    <property type="molecule type" value="Genomic_DNA"/>
</dbReference>
<name>A0A427Y955_9TREE</name>
<evidence type="ECO:0000256" key="3">
    <source>
        <dbReference type="ARBA" id="ARBA00023002"/>
    </source>
</evidence>
<dbReference type="InterPro" id="IPR013752">
    <property type="entry name" value="KPA_reductase"/>
</dbReference>
<keyword evidence="2 4" id="KW-0521">NADP</keyword>
<dbReference type="GO" id="GO:0008677">
    <property type="term" value="F:2-dehydropantoate 2-reductase activity"/>
    <property type="evidence" value="ECO:0007669"/>
    <property type="project" value="UniProtKB-EC"/>
</dbReference>
<reference evidence="8 9" key="1">
    <citation type="submission" date="2018-11" db="EMBL/GenBank/DDBJ databases">
        <title>Genome sequence of Apiotrichum porosum DSM 27194.</title>
        <authorList>
            <person name="Aliyu H."/>
            <person name="Gorte O."/>
            <person name="Ochsenreither K."/>
        </authorList>
    </citation>
    <scope>NUCLEOTIDE SEQUENCE [LARGE SCALE GENOMIC DNA]</scope>
    <source>
        <strain evidence="8 9">DSM 27194</strain>
    </source>
</reference>
<sequence>MTGTLGTKPNALLFGLGAIGSVYASVLQRSGACNVSVVARSNYAAVKEKGYALDSQKFGKHHHMLDGVFRDTKEAAASGIKFDYILCANKALLTAVPTLADQLAPIMSDQTSIVLLQNGVGNEDPLHAAFPNSTIISAVVWTGGKAVPTGEDGVTTFQQFAAEGLTIGVDYAEGLDRATERAKLDRLVEWLRAAGSDITPTEDIQKERWIKVIWNACWNSLTTVTRVRTNHFFASSPGAAEFATKLMDEVVAVARAKGLDIPLDTPATLLARCQVVPGAGLPSSMMMDNEAGRPTEVEVILGTPLREGQRLGVPVPILETIYTIVKALDWKNAHPDEAAAPGP</sequence>
<evidence type="ECO:0000256" key="2">
    <source>
        <dbReference type="ARBA" id="ARBA00022857"/>
    </source>
</evidence>
<dbReference type="SUPFAM" id="SSF51735">
    <property type="entry name" value="NAD(P)-binding Rossmann-fold domains"/>
    <property type="match status" value="1"/>
</dbReference>
<keyword evidence="5" id="KW-0732">Signal</keyword>
<gene>
    <name evidence="8" type="ORF">EHS24_000173</name>
</gene>
<dbReference type="STRING" id="105984.A0A427Y955"/>
<dbReference type="GO" id="GO:0015940">
    <property type="term" value="P:pantothenate biosynthetic process"/>
    <property type="evidence" value="ECO:0007669"/>
    <property type="project" value="InterPro"/>
</dbReference>
<evidence type="ECO:0000313" key="8">
    <source>
        <dbReference type="EMBL" id="RSH87659.1"/>
    </source>
</evidence>
<evidence type="ECO:0000313" key="9">
    <source>
        <dbReference type="Proteomes" id="UP000279236"/>
    </source>
</evidence>
<dbReference type="AlphaFoldDB" id="A0A427Y955"/>
<dbReference type="InterPro" id="IPR013328">
    <property type="entry name" value="6PGD_dom2"/>
</dbReference>
<evidence type="ECO:0000259" key="7">
    <source>
        <dbReference type="Pfam" id="PF08546"/>
    </source>
</evidence>
<dbReference type="PANTHER" id="PTHR21708">
    <property type="entry name" value="PROBABLE 2-DEHYDROPANTOATE 2-REDUCTASE"/>
    <property type="match status" value="1"/>
</dbReference>
<keyword evidence="3 4" id="KW-0560">Oxidoreductase</keyword>
<dbReference type="InterPro" id="IPR036291">
    <property type="entry name" value="NAD(P)-bd_dom_sf"/>
</dbReference>
<comment type="similarity">
    <text evidence="1 4">Belongs to the ketopantoate reductase family.</text>
</comment>
<dbReference type="NCBIfam" id="TIGR00745">
    <property type="entry name" value="apbA_panE"/>
    <property type="match status" value="1"/>
</dbReference>
<evidence type="ECO:0000256" key="1">
    <source>
        <dbReference type="ARBA" id="ARBA00007870"/>
    </source>
</evidence>
<comment type="caution">
    <text evidence="8">The sequence shown here is derived from an EMBL/GenBank/DDBJ whole genome shotgun (WGS) entry which is preliminary data.</text>
</comment>
<feature type="domain" description="Ketopantoate reductase C-terminal" evidence="7">
    <location>
        <begin position="203"/>
        <end position="328"/>
    </location>
</feature>
<dbReference type="EC" id="1.1.1.169" evidence="4"/>
<dbReference type="InterPro" id="IPR008927">
    <property type="entry name" value="6-PGluconate_DH-like_C_sf"/>
</dbReference>
<organism evidence="8 9">
    <name type="scientific">Apiotrichum porosum</name>
    <dbReference type="NCBI Taxonomy" id="105984"/>
    <lineage>
        <taxon>Eukaryota</taxon>
        <taxon>Fungi</taxon>
        <taxon>Dikarya</taxon>
        <taxon>Basidiomycota</taxon>
        <taxon>Agaricomycotina</taxon>
        <taxon>Tremellomycetes</taxon>
        <taxon>Trichosporonales</taxon>
        <taxon>Trichosporonaceae</taxon>
        <taxon>Apiotrichum</taxon>
    </lineage>
</organism>
<protein>
    <recommendedName>
        <fullName evidence="4">2-dehydropantoate 2-reductase</fullName>
        <ecNumber evidence="4">1.1.1.169</ecNumber>
    </recommendedName>
    <alternativeName>
        <fullName evidence="4">Ketopantoate reductase</fullName>
    </alternativeName>
</protein>
<dbReference type="GeneID" id="39584716"/>
<comment type="function">
    <text evidence="4">Catalyzes the NADPH-dependent reduction of ketopantoate into pantoic acid.</text>
</comment>
<dbReference type="Pfam" id="PF02558">
    <property type="entry name" value="ApbA"/>
    <property type="match status" value="1"/>
</dbReference>
<dbReference type="InterPro" id="IPR051402">
    <property type="entry name" value="KPR-Related"/>
</dbReference>
<dbReference type="RefSeq" id="XP_028479867.1">
    <property type="nucleotide sequence ID" value="XM_028616010.1"/>
</dbReference>
<dbReference type="Gene3D" id="1.10.1040.10">
    <property type="entry name" value="N-(1-d-carboxylethyl)-l-norvaline Dehydrogenase, domain 2"/>
    <property type="match status" value="1"/>
</dbReference>
<dbReference type="SUPFAM" id="SSF48179">
    <property type="entry name" value="6-phosphogluconate dehydrogenase C-terminal domain-like"/>
    <property type="match status" value="1"/>
</dbReference>
<evidence type="ECO:0000256" key="4">
    <source>
        <dbReference type="RuleBase" id="RU362068"/>
    </source>
</evidence>
<accession>A0A427Y955</accession>
<dbReference type="OrthoDB" id="3609at2759"/>
<dbReference type="InterPro" id="IPR003710">
    <property type="entry name" value="ApbA"/>
</dbReference>
<evidence type="ECO:0000256" key="5">
    <source>
        <dbReference type="SAM" id="SignalP"/>
    </source>
</evidence>
<dbReference type="Proteomes" id="UP000279236">
    <property type="component" value="Unassembled WGS sequence"/>
</dbReference>
<evidence type="ECO:0000259" key="6">
    <source>
        <dbReference type="Pfam" id="PF02558"/>
    </source>
</evidence>
<dbReference type="FunFam" id="1.10.1040.10:FF:000017">
    <property type="entry name" value="2-dehydropantoate 2-reductase"/>
    <property type="match status" value="1"/>
</dbReference>
<keyword evidence="9" id="KW-1185">Reference proteome</keyword>
<comment type="catalytic activity">
    <reaction evidence="4">
        <text>(R)-pantoate + NADP(+) = 2-dehydropantoate + NADPH + H(+)</text>
        <dbReference type="Rhea" id="RHEA:16233"/>
        <dbReference type="ChEBI" id="CHEBI:11561"/>
        <dbReference type="ChEBI" id="CHEBI:15378"/>
        <dbReference type="ChEBI" id="CHEBI:15980"/>
        <dbReference type="ChEBI" id="CHEBI:57783"/>
        <dbReference type="ChEBI" id="CHEBI:58349"/>
        <dbReference type="EC" id="1.1.1.169"/>
    </reaction>
</comment>
<dbReference type="PANTHER" id="PTHR21708:SF30">
    <property type="entry name" value="2-DEHYDROPANTOATE 2-REDUCTASE-RELATED"/>
    <property type="match status" value="1"/>
</dbReference>
<feature type="domain" description="Ketopantoate reductase N-terminal" evidence="6">
    <location>
        <begin position="13"/>
        <end position="150"/>
    </location>
</feature>
<dbReference type="Pfam" id="PF08546">
    <property type="entry name" value="ApbA_C"/>
    <property type="match status" value="1"/>
</dbReference>
<dbReference type="Gene3D" id="3.40.50.720">
    <property type="entry name" value="NAD(P)-binding Rossmann-like Domain"/>
    <property type="match status" value="1"/>
</dbReference>
<proteinExistence type="inferred from homology"/>
<dbReference type="GO" id="GO:0005737">
    <property type="term" value="C:cytoplasm"/>
    <property type="evidence" value="ECO:0007669"/>
    <property type="project" value="TreeGrafter"/>
</dbReference>